<dbReference type="InterPro" id="IPR050838">
    <property type="entry name" value="Ketopantoate_reductase"/>
</dbReference>
<dbReference type="PANTHER" id="PTHR43765:SF2">
    <property type="entry name" value="2-DEHYDROPANTOATE 2-REDUCTASE"/>
    <property type="match status" value="1"/>
</dbReference>
<accession>A0A7X0VV98</accession>
<comment type="similarity">
    <text evidence="3 11">Belongs to the ketopantoate reductase family.</text>
</comment>
<dbReference type="EMBL" id="JACJVO010000002">
    <property type="protein sequence ID" value="MBB6729668.1"/>
    <property type="molecule type" value="Genomic_DNA"/>
</dbReference>
<dbReference type="InterPro" id="IPR008927">
    <property type="entry name" value="6-PGluconate_DH-like_C_sf"/>
</dbReference>
<dbReference type="GO" id="GO:0050661">
    <property type="term" value="F:NADP binding"/>
    <property type="evidence" value="ECO:0007669"/>
    <property type="project" value="TreeGrafter"/>
</dbReference>
<dbReference type="EC" id="1.1.1.169" evidence="4 11"/>
<comment type="function">
    <text evidence="1 11">Catalyzes the NADPH-dependent reduction of ketopantoate into pantoic acid.</text>
</comment>
<evidence type="ECO:0000259" key="12">
    <source>
        <dbReference type="Pfam" id="PF02558"/>
    </source>
</evidence>
<dbReference type="Gene3D" id="1.10.1040.10">
    <property type="entry name" value="N-(1-d-carboxylethyl)-l-norvaline Dehydrogenase, domain 2"/>
    <property type="match status" value="1"/>
</dbReference>
<dbReference type="RefSeq" id="WP_185127338.1">
    <property type="nucleotide sequence ID" value="NZ_JACJVO010000002.1"/>
</dbReference>
<evidence type="ECO:0000256" key="8">
    <source>
        <dbReference type="ARBA" id="ARBA00023002"/>
    </source>
</evidence>
<dbReference type="Pfam" id="PF08546">
    <property type="entry name" value="ApbA_C"/>
    <property type="match status" value="1"/>
</dbReference>
<comment type="pathway">
    <text evidence="2 11">Cofactor biosynthesis; (R)-pantothenate biosynthesis; (R)-pantoate from 3-methyl-2-oxobutanoate: step 2/2.</text>
</comment>
<dbReference type="GO" id="GO:0005737">
    <property type="term" value="C:cytoplasm"/>
    <property type="evidence" value="ECO:0007669"/>
    <property type="project" value="TreeGrafter"/>
</dbReference>
<evidence type="ECO:0000256" key="1">
    <source>
        <dbReference type="ARBA" id="ARBA00002919"/>
    </source>
</evidence>
<dbReference type="InterPro" id="IPR013328">
    <property type="entry name" value="6PGD_dom2"/>
</dbReference>
<feature type="domain" description="Ketopantoate reductase N-terminal" evidence="12">
    <location>
        <begin position="5"/>
        <end position="157"/>
    </location>
</feature>
<organism evidence="14 15">
    <name type="scientific">Cohnella zeiphila</name>
    <dbReference type="NCBI Taxonomy" id="2761120"/>
    <lineage>
        <taxon>Bacteria</taxon>
        <taxon>Bacillati</taxon>
        <taxon>Bacillota</taxon>
        <taxon>Bacilli</taxon>
        <taxon>Bacillales</taxon>
        <taxon>Paenibacillaceae</taxon>
        <taxon>Cohnella</taxon>
    </lineage>
</organism>
<reference evidence="14 15" key="1">
    <citation type="submission" date="2020-08" db="EMBL/GenBank/DDBJ databases">
        <title>Cohnella phylogeny.</title>
        <authorList>
            <person name="Dunlap C."/>
        </authorList>
    </citation>
    <scope>NUCLEOTIDE SEQUENCE [LARGE SCALE GENOMIC DNA]</scope>
    <source>
        <strain evidence="14 15">CBP 2801</strain>
    </source>
</reference>
<evidence type="ECO:0000256" key="5">
    <source>
        <dbReference type="ARBA" id="ARBA00019465"/>
    </source>
</evidence>
<evidence type="ECO:0000313" key="14">
    <source>
        <dbReference type="EMBL" id="MBB6729668.1"/>
    </source>
</evidence>
<name>A0A7X0VV98_9BACL</name>
<gene>
    <name evidence="14" type="ORF">H7C18_02005</name>
</gene>
<comment type="catalytic activity">
    <reaction evidence="10 11">
        <text>(R)-pantoate + NADP(+) = 2-dehydropantoate + NADPH + H(+)</text>
        <dbReference type="Rhea" id="RHEA:16233"/>
        <dbReference type="ChEBI" id="CHEBI:11561"/>
        <dbReference type="ChEBI" id="CHEBI:15378"/>
        <dbReference type="ChEBI" id="CHEBI:15980"/>
        <dbReference type="ChEBI" id="CHEBI:57783"/>
        <dbReference type="ChEBI" id="CHEBI:58349"/>
        <dbReference type="EC" id="1.1.1.169"/>
    </reaction>
</comment>
<dbReference type="SUPFAM" id="SSF48179">
    <property type="entry name" value="6-phosphogluconate dehydrogenase C-terminal domain-like"/>
    <property type="match status" value="1"/>
</dbReference>
<evidence type="ECO:0000256" key="2">
    <source>
        <dbReference type="ARBA" id="ARBA00004994"/>
    </source>
</evidence>
<evidence type="ECO:0000256" key="3">
    <source>
        <dbReference type="ARBA" id="ARBA00007870"/>
    </source>
</evidence>
<dbReference type="InterPro" id="IPR036291">
    <property type="entry name" value="NAD(P)-bd_dom_sf"/>
</dbReference>
<evidence type="ECO:0000256" key="6">
    <source>
        <dbReference type="ARBA" id="ARBA00022655"/>
    </source>
</evidence>
<dbReference type="UniPathway" id="UPA00028">
    <property type="reaction ID" value="UER00004"/>
</dbReference>
<dbReference type="PANTHER" id="PTHR43765">
    <property type="entry name" value="2-DEHYDROPANTOATE 2-REDUCTASE-RELATED"/>
    <property type="match status" value="1"/>
</dbReference>
<evidence type="ECO:0000256" key="11">
    <source>
        <dbReference type="RuleBase" id="RU362068"/>
    </source>
</evidence>
<protein>
    <recommendedName>
        <fullName evidence="5 11">2-dehydropantoate 2-reductase</fullName>
        <ecNumber evidence="4 11">1.1.1.169</ecNumber>
    </recommendedName>
    <alternativeName>
        <fullName evidence="9 11">Ketopantoate reductase</fullName>
    </alternativeName>
</protein>
<dbReference type="FunFam" id="1.10.1040.10:FF:000017">
    <property type="entry name" value="2-dehydropantoate 2-reductase"/>
    <property type="match status" value="1"/>
</dbReference>
<dbReference type="Gene3D" id="3.40.50.720">
    <property type="entry name" value="NAD(P)-binding Rossmann-like Domain"/>
    <property type="match status" value="1"/>
</dbReference>
<dbReference type="NCBIfam" id="TIGR00745">
    <property type="entry name" value="apbA_panE"/>
    <property type="match status" value="1"/>
</dbReference>
<dbReference type="InterPro" id="IPR013752">
    <property type="entry name" value="KPA_reductase"/>
</dbReference>
<evidence type="ECO:0000256" key="10">
    <source>
        <dbReference type="ARBA" id="ARBA00048793"/>
    </source>
</evidence>
<evidence type="ECO:0000256" key="9">
    <source>
        <dbReference type="ARBA" id="ARBA00032024"/>
    </source>
</evidence>
<dbReference type="AlphaFoldDB" id="A0A7X0VV98"/>
<keyword evidence="15" id="KW-1185">Reference proteome</keyword>
<comment type="caution">
    <text evidence="14">The sequence shown here is derived from an EMBL/GenBank/DDBJ whole genome shotgun (WGS) entry which is preliminary data.</text>
</comment>
<evidence type="ECO:0000313" key="15">
    <source>
        <dbReference type="Proteomes" id="UP000564644"/>
    </source>
</evidence>
<dbReference type="InterPro" id="IPR013332">
    <property type="entry name" value="KPR_N"/>
</dbReference>
<sequence>MARFVVVGGGSLGLLLAGKLAMSDCDVEVWTRSKEQAARIAAEGIAIGDASGSVYAAAKPIRAAALADARPLPDGDAVVLLAVKQTAIGDALLSALAAAVPPGAALVAFCNGIGHVERLAEALPGRDLAAAITTEAALRTDARTVLHTGSGHTFVGPATMFDRLPPYEAEGPGRERLSEVQNRLVLAGFETSVSNKMTERMLRKLLVNAAINPLTALLRVRNGELTASPERLAIMRALYEETVAILRLCGLETEEPLWEELLNVCSRTAMNRSSMLQDVLAGRKTEIDALNGAVCRLAERLDKPVPRNETVVALIRALDSG</sequence>
<dbReference type="GO" id="GO:0008677">
    <property type="term" value="F:2-dehydropantoate 2-reductase activity"/>
    <property type="evidence" value="ECO:0007669"/>
    <property type="project" value="UniProtKB-EC"/>
</dbReference>
<keyword evidence="7 11" id="KW-0521">NADP</keyword>
<feature type="domain" description="Ketopantoate reductase C-terminal" evidence="13">
    <location>
        <begin position="198"/>
        <end position="318"/>
    </location>
</feature>
<keyword evidence="6 11" id="KW-0566">Pantothenate biosynthesis</keyword>
<dbReference type="SUPFAM" id="SSF51735">
    <property type="entry name" value="NAD(P)-binding Rossmann-fold domains"/>
    <property type="match status" value="1"/>
</dbReference>
<evidence type="ECO:0000256" key="7">
    <source>
        <dbReference type="ARBA" id="ARBA00022857"/>
    </source>
</evidence>
<proteinExistence type="inferred from homology"/>
<keyword evidence="8 11" id="KW-0560">Oxidoreductase</keyword>
<evidence type="ECO:0000256" key="4">
    <source>
        <dbReference type="ARBA" id="ARBA00013014"/>
    </source>
</evidence>
<dbReference type="InterPro" id="IPR003710">
    <property type="entry name" value="ApbA"/>
</dbReference>
<dbReference type="Pfam" id="PF02558">
    <property type="entry name" value="ApbA"/>
    <property type="match status" value="1"/>
</dbReference>
<evidence type="ECO:0000259" key="13">
    <source>
        <dbReference type="Pfam" id="PF08546"/>
    </source>
</evidence>
<dbReference type="GO" id="GO:0015940">
    <property type="term" value="P:pantothenate biosynthetic process"/>
    <property type="evidence" value="ECO:0007669"/>
    <property type="project" value="UniProtKB-UniPathway"/>
</dbReference>
<dbReference type="Proteomes" id="UP000564644">
    <property type="component" value="Unassembled WGS sequence"/>
</dbReference>